<comment type="caution">
    <text evidence="4">The sequence shown here is derived from an EMBL/GenBank/DDBJ whole genome shotgun (WGS) entry which is preliminary data.</text>
</comment>
<sequence>MNRILAKVVKIQENGALHKVNFSSQIGNLSLVSLDLNLKIDQEVTLGFKSSAVAIGRLNDDMLSYSNQIKVKIRSIEKGQILTKVVASVNQEFITSIITTDSANRLNLKVEENAVFLIKATDVFVVSYD</sequence>
<evidence type="ECO:0000256" key="2">
    <source>
        <dbReference type="PROSITE-ProRule" id="PRU01213"/>
    </source>
</evidence>
<dbReference type="Proteomes" id="UP000240535">
    <property type="component" value="Unassembled WGS sequence"/>
</dbReference>
<name>A0A2P8R1B4_9BACT</name>
<dbReference type="Pfam" id="PF03459">
    <property type="entry name" value="TOBE"/>
    <property type="match status" value="1"/>
</dbReference>
<protein>
    <recommendedName>
        <fullName evidence="3">Mop domain-containing protein</fullName>
    </recommendedName>
</protein>
<gene>
    <name evidence="4" type="ORF">CQ405_04385</name>
</gene>
<dbReference type="OrthoDB" id="5363134at2"/>
<dbReference type="RefSeq" id="WP_106871019.1">
    <property type="nucleotide sequence ID" value="NZ_CP053841.1"/>
</dbReference>
<dbReference type="InterPro" id="IPR004606">
    <property type="entry name" value="Mop_domain"/>
</dbReference>
<evidence type="ECO:0000259" key="3">
    <source>
        <dbReference type="PROSITE" id="PS51866"/>
    </source>
</evidence>
<evidence type="ECO:0000256" key="1">
    <source>
        <dbReference type="ARBA" id="ARBA00022505"/>
    </source>
</evidence>
<dbReference type="GO" id="GO:0015689">
    <property type="term" value="P:molybdate ion transport"/>
    <property type="evidence" value="ECO:0007669"/>
    <property type="project" value="InterPro"/>
</dbReference>
<keyword evidence="1 2" id="KW-0500">Molybdenum</keyword>
<dbReference type="SUPFAM" id="SSF50331">
    <property type="entry name" value="MOP-like"/>
    <property type="match status" value="1"/>
</dbReference>
<dbReference type="EMBL" id="PDHH01000003">
    <property type="protein sequence ID" value="PSM52296.1"/>
    <property type="molecule type" value="Genomic_DNA"/>
</dbReference>
<keyword evidence="5" id="KW-1185">Reference proteome</keyword>
<feature type="domain" description="Mop" evidence="3">
    <location>
        <begin position="62"/>
        <end position="127"/>
    </location>
</feature>
<evidence type="ECO:0000313" key="5">
    <source>
        <dbReference type="Proteomes" id="UP000240535"/>
    </source>
</evidence>
<dbReference type="InterPro" id="IPR005116">
    <property type="entry name" value="Transp-assoc_OB_typ1"/>
</dbReference>
<dbReference type="InterPro" id="IPR008995">
    <property type="entry name" value="Mo/tungstate-bd_C_term_dom"/>
</dbReference>
<organism evidence="4 5">
    <name type="scientific">Campylobacter blaseri</name>
    <dbReference type="NCBI Taxonomy" id="2042961"/>
    <lineage>
        <taxon>Bacteria</taxon>
        <taxon>Pseudomonadati</taxon>
        <taxon>Campylobacterota</taxon>
        <taxon>Epsilonproteobacteria</taxon>
        <taxon>Campylobacterales</taxon>
        <taxon>Campylobacteraceae</taxon>
        <taxon>Campylobacter</taxon>
    </lineage>
</organism>
<dbReference type="Gene3D" id="2.40.50.100">
    <property type="match status" value="1"/>
</dbReference>
<proteinExistence type="predicted"/>
<dbReference type="AlphaFoldDB" id="A0A2P8R1B4"/>
<dbReference type="PROSITE" id="PS51866">
    <property type="entry name" value="MOP"/>
    <property type="match status" value="1"/>
</dbReference>
<reference evidence="5" key="1">
    <citation type="submission" date="2017-10" db="EMBL/GenBank/DDBJ databases">
        <title>Campylobacter species from seals.</title>
        <authorList>
            <person name="Gilbert M.J."/>
            <person name="Zomer A.L."/>
            <person name="Timmerman A.J."/>
            <person name="Duim B."/>
            <person name="Wagenaar J.A."/>
        </authorList>
    </citation>
    <scope>NUCLEOTIDE SEQUENCE [LARGE SCALE GENOMIC DNA]</scope>
    <source>
        <strain evidence="5">17S00004-5</strain>
    </source>
</reference>
<evidence type="ECO:0000313" key="4">
    <source>
        <dbReference type="EMBL" id="PSM52296.1"/>
    </source>
</evidence>
<accession>A0A2P8R1B4</accession>